<reference evidence="1" key="1">
    <citation type="submission" date="2023-04" db="EMBL/GenBank/DDBJ databases">
        <title>A chromosome-level genome assembly of the parasitoid wasp Eretmocerus hayati.</title>
        <authorList>
            <person name="Zhong Y."/>
            <person name="Liu S."/>
            <person name="Liu Y."/>
        </authorList>
    </citation>
    <scope>NUCLEOTIDE SEQUENCE</scope>
    <source>
        <strain evidence="1">ZJU_SS_LIU_2023</strain>
    </source>
</reference>
<protein>
    <submittedName>
        <fullName evidence="1">Uncharacterized protein</fullName>
    </submittedName>
</protein>
<comment type="caution">
    <text evidence="1">The sequence shown here is derived from an EMBL/GenBank/DDBJ whole genome shotgun (WGS) entry which is preliminary data.</text>
</comment>
<organism evidence="1 2">
    <name type="scientific">Eretmocerus hayati</name>
    <dbReference type="NCBI Taxonomy" id="131215"/>
    <lineage>
        <taxon>Eukaryota</taxon>
        <taxon>Metazoa</taxon>
        <taxon>Ecdysozoa</taxon>
        <taxon>Arthropoda</taxon>
        <taxon>Hexapoda</taxon>
        <taxon>Insecta</taxon>
        <taxon>Pterygota</taxon>
        <taxon>Neoptera</taxon>
        <taxon>Endopterygota</taxon>
        <taxon>Hymenoptera</taxon>
        <taxon>Apocrita</taxon>
        <taxon>Proctotrupomorpha</taxon>
        <taxon>Chalcidoidea</taxon>
        <taxon>Aphelinidae</taxon>
        <taxon>Aphelininae</taxon>
        <taxon>Eretmocerus</taxon>
    </lineage>
</organism>
<evidence type="ECO:0000313" key="1">
    <source>
        <dbReference type="EMBL" id="KAJ8671070.1"/>
    </source>
</evidence>
<name>A0ACC2NNF7_9HYME</name>
<sequence>MFFALIRRHNGFCMNPTAVQSQSAYAKLLCNNSVRVPITANCVSQDDTTLVSINIPKKGSSHDDKIYEKECHIEKNMGLNAQNTRKALGDISNQDNPVHGKEAAHQNSLQKRPDIVKIPSYYSESHIRENLSSAYDISYHDYNKASSWVQTTYSEQVIARVAGAVVYSIEKDVHCDRCMALLTGEIKTKSQLTVLKNRGGLRFATDDVICICNIAERVIRGYKHCLRQNDNIYQTLITETLKLLPPSIFLDDEHFFEQEFLSDHRYKLLHLVIRNYLDKQLYHENNILNDSKDRVRMLFNKLTIAKGQ</sequence>
<dbReference type="EMBL" id="CM056743">
    <property type="protein sequence ID" value="KAJ8671070.1"/>
    <property type="molecule type" value="Genomic_DNA"/>
</dbReference>
<proteinExistence type="predicted"/>
<dbReference type="Proteomes" id="UP001239111">
    <property type="component" value="Chromosome 3"/>
</dbReference>
<accession>A0ACC2NNF7</accession>
<evidence type="ECO:0000313" key="2">
    <source>
        <dbReference type="Proteomes" id="UP001239111"/>
    </source>
</evidence>
<gene>
    <name evidence="1" type="ORF">QAD02_002329</name>
</gene>
<keyword evidence="2" id="KW-1185">Reference proteome</keyword>